<accession>A0ABP9HDH1</accession>
<evidence type="ECO:0000313" key="2">
    <source>
        <dbReference type="Proteomes" id="UP001501692"/>
    </source>
</evidence>
<dbReference type="RefSeq" id="WP_345167132.1">
    <property type="nucleotide sequence ID" value="NZ_BAABJK010000004.1"/>
</dbReference>
<reference evidence="2" key="1">
    <citation type="journal article" date="2019" name="Int. J. Syst. Evol. Microbiol.">
        <title>The Global Catalogue of Microorganisms (GCM) 10K type strain sequencing project: providing services to taxonomists for standard genome sequencing and annotation.</title>
        <authorList>
            <consortium name="The Broad Institute Genomics Platform"/>
            <consortium name="The Broad Institute Genome Sequencing Center for Infectious Disease"/>
            <person name="Wu L."/>
            <person name="Ma J."/>
        </authorList>
    </citation>
    <scope>NUCLEOTIDE SEQUENCE [LARGE SCALE GENOMIC DNA]</scope>
    <source>
        <strain evidence="2">JCM 18287</strain>
    </source>
</reference>
<organism evidence="1 2">
    <name type="scientific">Algibacter aquimarinus</name>
    <dbReference type="NCBI Taxonomy" id="1136748"/>
    <lineage>
        <taxon>Bacteria</taxon>
        <taxon>Pseudomonadati</taxon>
        <taxon>Bacteroidota</taxon>
        <taxon>Flavobacteriia</taxon>
        <taxon>Flavobacteriales</taxon>
        <taxon>Flavobacteriaceae</taxon>
        <taxon>Algibacter</taxon>
    </lineage>
</organism>
<evidence type="ECO:0000313" key="1">
    <source>
        <dbReference type="EMBL" id="GAA4968288.1"/>
    </source>
</evidence>
<dbReference type="Proteomes" id="UP001501692">
    <property type="component" value="Unassembled WGS sequence"/>
</dbReference>
<dbReference type="InterPro" id="IPR021295">
    <property type="entry name" value="DUF2867"/>
</dbReference>
<name>A0ABP9HDH1_9FLAO</name>
<dbReference type="EMBL" id="BAABJK010000004">
    <property type="protein sequence ID" value="GAA4968288.1"/>
    <property type="molecule type" value="Genomic_DNA"/>
</dbReference>
<protein>
    <submittedName>
        <fullName evidence="1">DUF2867 domain-containing protein</fullName>
    </submittedName>
</protein>
<proteinExistence type="predicted"/>
<gene>
    <name evidence="1" type="ORF">GCM10023315_17320</name>
</gene>
<sequence length="161" mass="18617">MVVKTEQSPNTKGIKQALSRIDFTDTFSTTNHKDSLETITHLIFGTMPKWVMFLMRLRNALVKIFGLKTDMGKDFKPQYKPGESIGFIKVFSVEDNEVLIGADDKHLDFRVSVFNSKEYQHNIKVTTLVKYNNLFGKVYMALIRPFHIVIVKHMVKQAYKV</sequence>
<dbReference type="Pfam" id="PF11066">
    <property type="entry name" value="DUF2867"/>
    <property type="match status" value="1"/>
</dbReference>
<keyword evidence="2" id="KW-1185">Reference proteome</keyword>
<comment type="caution">
    <text evidence="1">The sequence shown here is derived from an EMBL/GenBank/DDBJ whole genome shotgun (WGS) entry which is preliminary data.</text>
</comment>